<organism evidence="3 4">
    <name type="scientific">Parnassius mnemosyne</name>
    <name type="common">clouded apollo</name>
    <dbReference type="NCBI Taxonomy" id="213953"/>
    <lineage>
        <taxon>Eukaryota</taxon>
        <taxon>Metazoa</taxon>
        <taxon>Ecdysozoa</taxon>
        <taxon>Arthropoda</taxon>
        <taxon>Hexapoda</taxon>
        <taxon>Insecta</taxon>
        <taxon>Pterygota</taxon>
        <taxon>Neoptera</taxon>
        <taxon>Endopterygota</taxon>
        <taxon>Lepidoptera</taxon>
        <taxon>Glossata</taxon>
        <taxon>Ditrysia</taxon>
        <taxon>Papilionoidea</taxon>
        <taxon>Papilionidae</taxon>
        <taxon>Parnassiinae</taxon>
        <taxon>Parnassini</taxon>
        <taxon>Parnassius</taxon>
        <taxon>Driopa</taxon>
    </lineage>
</organism>
<evidence type="ECO:0000313" key="3">
    <source>
        <dbReference type="EMBL" id="CAK1594807.1"/>
    </source>
</evidence>
<evidence type="ECO:0000256" key="1">
    <source>
        <dbReference type="SAM" id="MobiDB-lite"/>
    </source>
</evidence>
<dbReference type="Proteomes" id="UP001314205">
    <property type="component" value="Unassembled WGS sequence"/>
</dbReference>
<accession>A0AAV1LKJ3</accession>
<dbReference type="InterPro" id="IPR036397">
    <property type="entry name" value="RNaseH_sf"/>
</dbReference>
<dbReference type="AlphaFoldDB" id="A0AAV1LKJ3"/>
<reference evidence="3 4" key="1">
    <citation type="submission" date="2023-11" db="EMBL/GenBank/DDBJ databases">
        <authorList>
            <person name="Hedman E."/>
            <person name="Englund M."/>
            <person name="Stromberg M."/>
            <person name="Nyberg Akerstrom W."/>
            <person name="Nylinder S."/>
            <person name="Jareborg N."/>
            <person name="Kallberg Y."/>
            <person name="Kronander E."/>
        </authorList>
    </citation>
    <scope>NUCLEOTIDE SEQUENCE [LARGE SCALE GENOMIC DNA]</scope>
</reference>
<dbReference type="Pfam" id="PF03184">
    <property type="entry name" value="DDE_1"/>
    <property type="match status" value="1"/>
</dbReference>
<evidence type="ECO:0000259" key="2">
    <source>
        <dbReference type="Pfam" id="PF03184"/>
    </source>
</evidence>
<dbReference type="InterPro" id="IPR050863">
    <property type="entry name" value="CenT-Element_Derived"/>
</dbReference>
<dbReference type="EMBL" id="CAVLGL010000091">
    <property type="protein sequence ID" value="CAK1594807.1"/>
    <property type="molecule type" value="Genomic_DNA"/>
</dbReference>
<dbReference type="InterPro" id="IPR004875">
    <property type="entry name" value="DDE_SF_endonuclease_dom"/>
</dbReference>
<feature type="region of interest" description="Disordered" evidence="1">
    <location>
        <begin position="396"/>
        <end position="449"/>
    </location>
</feature>
<gene>
    <name evidence="3" type="ORF">PARMNEM_LOCUS14383</name>
</gene>
<comment type="caution">
    <text evidence="3">The sequence shown here is derived from an EMBL/GenBank/DDBJ whole genome shotgun (WGS) entry which is preliminary data.</text>
</comment>
<proteinExistence type="predicted"/>
<dbReference type="GO" id="GO:0003677">
    <property type="term" value="F:DNA binding"/>
    <property type="evidence" value="ECO:0007669"/>
    <property type="project" value="TreeGrafter"/>
</dbReference>
<feature type="compositionally biased region" description="Basic residues" evidence="1">
    <location>
        <begin position="405"/>
        <end position="414"/>
    </location>
</feature>
<feature type="domain" description="DDE-1" evidence="2">
    <location>
        <begin position="64"/>
        <end position="232"/>
    </location>
</feature>
<keyword evidence="4" id="KW-1185">Reference proteome</keyword>
<dbReference type="GO" id="GO:0005634">
    <property type="term" value="C:nucleus"/>
    <property type="evidence" value="ECO:0007669"/>
    <property type="project" value="TreeGrafter"/>
</dbReference>
<sequence>MTDPFIIHEYFQLLGNTLADLNLFDRPDLTWNLDETSLCLDPSKTKVVGAVNKPCSRVTFGSGKENITVLAAANAAGQKIAPLIVFKGQYVWKQWTADKKDYEFELTYAASSKGWMEGTIFVNYLKKALFPALGEERPVLIIYDGHSSHVTVDVVQLAIRHGITILKLPPHTSHLLQPLHVAVFRSFKCKWDAKLVIWQRHNVGLKMPKNVFSQTFADMWQETNAEIIKSGFKKTGIYPFNPELPQDVFEPAAYKRFTEKLRTNALKNPKPLQNLCIDVFNKILQFAPDIEEQVERVVTHTNSQNVTFLSDLSRKDNQTQSFLANNISSLPDFLKCKQNVQPETKIKILSNVKVNFEKLLLDKIKQDKKDINYQTKKTRVAKGAEIITSKQLEDLETQSNETASKKAKPKKRKSIKDIDFADAGPSGVKKVSKQKKQGKKKHKKEIDSNEFSSDISDLISLYSDDMDIDQYYNDETLREENWPEDLNFEMENLNSLEKYENKESSNEVKECENGNSITKTKNKCVGKKSRAKENNQGSKETNKTDDDSSVVVIGNINKNFTNTTEIETLQETYYINDSVLVRYYVRKTWKYYIAFIKGIKEKDGNRLYCIAYLKTMKAPQLCFRETKKLDYDEITNISIVKKINLQRMNDTIYSLVNESDNIYF</sequence>
<feature type="region of interest" description="Disordered" evidence="1">
    <location>
        <begin position="523"/>
        <end position="546"/>
    </location>
</feature>
<evidence type="ECO:0000313" key="4">
    <source>
        <dbReference type="Proteomes" id="UP001314205"/>
    </source>
</evidence>
<feature type="compositionally biased region" description="Basic residues" evidence="1">
    <location>
        <begin position="430"/>
        <end position="443"/>
    </location>
</feature>
<dbReference type="Gene3D" id="3.30.420.10">
    <property type="entry name" value="Ribonuclease H-like superfamily/Ribonuclease H"/>
    <property type="match status" value="1"/>
</dbReference>
<name>A0AAV1LKJ3_9NEOP</name>
<protein>
    <recommendedName>
        <fullName evidence="2">DDE-1 domain-containing protein</fullName>
    </recommendedName>
</protein>
<dbReference type="PANTHER" id="PTHR19303">
    <property type="entry name" value="TRANSPOSON"/>
    <property type="match status" value="1"/>
</dbReference>